<comment type="caution">
    <text evidence="1">The sequence shown here is derived from an EMBL/GenBank/DDBJ whole genome shotgun (WGS) entry which is preliminary data.</text>
</comment>
<accession>A0A0F9C548</accession>
<feature type="non-terminal residue" evidence="1">
    <location>
        <position position="1"/>
    </location>
</feature>
<gene>
    <name evidence="1" type="ORF">LCGC14_2365950</name>
</gene>
<reference evidence="1" key="1">
    <citation type="journal article" date="2015" name="Nature">
        <title>Complex archaea that bridge the gap between prokaryotes and eukaryotes.</title>
        <authorList>
            <person name="Spang A."/>
            <person name="Saw J.H."/>
            <person name="Jorgensen S.L."/>
            <person name="Zaremba-Niedzwiedzka K."/>
            <person name="Martijn J."/>
            <person name="Lind A.E."/>
            <person name="van Eijk R."/>
            <person name="Schleper C."/>
            <person name="Guy L."/>
            <person name="Ettema T.J."/>
        </authorList>
    </citation>
    <scope>NUCLEOTIDE SEQUENCE</scope>
</reference>
<name>A0A0F9C548_9ZZZZ</name>
<protein>
    <submittedName>
        <fullName evidence="1">Uncharacterized protein</fullName>
    </submittedName>
</protein>
<proteinExistence type="predicted"/>
<evidence type="ECO:0000313" key="1">
    <source>
        <dbReference type="EMBL" id="KKL44408.1"/>
    </source>
</evidence>
<dbReference type="AlphaFoldDB" id="A0A0F9C548"/>
<organism evidence="1">
    <name type="scientific">marine sediment metagenome</name>
    <dbReference type="NCBI Taxonomy" id="412755"/>
    <lineage>
        <taxon>unclassified sequences</taxon>
        <taxon>metagenomes</taxon>
        <taxon>ecological metagenomes</taxon>
    </lineage>
</organism>
<sequence>LLGREVDVVTEKGLRKRIHDRVLKEAVAI</sequence>
<dbReference type="EMBL" id="LAZR01034771">
    <property type="protein sequence ID" value="KKL44408.1"/>
    <property type="molecule type" value="Genomic_DNA"/>
</dbReference>